<evidence type="ECO:0008006" key="4">
    <source>
        <dbReference type="Google" id="ProtNLM"/>
    </source>
</evidence>
<dbReference type="SUPFAM" id="SSF69322">
    <property type="entry name" value="Tricorn protease domain 2"/>
    <property type="match status" value="1"/>
</dbReference>
<reference evidence="2 3" key="1">
    <citation type="submission" date="2018-11" db="EMBL/GenBank/DDBJ databases">
        <title>Genomic Encyclopedia of Type Strains, Phase IV (KMG-IV): sequencing the most valuable type-strain genomes for metagenomic binning, comparative biology and taxonomic classification.</title>
        <authorList>
            <person name="Goeker M."/>
        </authorList>
    </citation>
    <scope>NUCLEOTIDE SEQUENCE [LARGE SCALE GENOMIC DNA]</scope>
    <source>
        <strain evidence="2 3">DSM 18090</strain>
    </source>
</reference>
<proteinExistence type="predicted"/>
<gene>
    <name evidence="2" type="ORF">EDC24_1354</name>
</gene>
<protein>
    <recommendedName>
        <fullName evidence="4">WD40 repeat protein</fullName>
    </recommendedName>
</protein>
<comment type="caution">
    <text evidence="2">The sequence shown here is derived from an EMBL/GenBank/DDBJ whole genome shotgun (WGS) entry which is preliminary data.</text>
</comment>
<organism evidence="2 3">
    <name type="scientific">Aquisalibacillus elongatus</name>
    <dbReference type="NCBI Taxonomy" id="485577"/>
    <lineage>
        <taxon>Bacteria</taxon>
        <taxon>Bacillati</taxon>
        <taxon>Bacillota</taxon>
        <taxon>Bacilli</taxon>
        <taxon>Bacillales</taxon>
        <taxon>Bacillaceae</taxon>
        <taxon>Aquisalibacillus</taxon>
    </lineage>
</organism>
<feature type="transmembrane region" description="Helical" evidence="1">
    <location>
        <begin position="7"/>
        <end position="25"/>
    </location>
</feature>
<dbReference type="Proteomes" id="UP000276443">
    <property type="component" value="Unassembled WGS sequence"/>
</dbReference>
<accession>A0A3N5C3X9</accession>
<keyword evidence="1" id="KW-0812">Transmembrane</keyword>
<dbReference type="AlphaFoldDB" id="A0A3N5C3X9"/>
<evidence type="ECO:0000313" key="3">
    <source>
        <dbReference type="Proteomes" id="UP000276443"/>
    </source>
</evidence>
<dbReference type="RefSeq" id="WP_124220933.1">
    <property type="nucleotide sequence ID" value="NZ_RKRF01000008.1"/>
</dbReference>
<sequence length="375" mass="43351">MKANKKLIIIVGLFIITATLTFLFFKTDIKKTDTHSIDKLAHLKQPSPDGKYYLTTNNKSNDEWKEIFIYDSRTNSRVSNFDVEIGKYSRILWFKDSKRFIYSDSKSTYLWNVEKNSGKEIPIVGHELSLNSDETLLGVSNNEGITIYDLNSNSIKSEIKFPEHLWPSVIISWNQDGLPKYVSSNYSNDDGSTIIKIDEEQNILELNLEMTDHVYNKSVDNKFAVFNKDLLFYDRLASNSTHKFDINSEETSKVTDKPMSLVALSPDGTKIGSFINGIQVFNQKGEIIYEDDTGHSFVKLWKWLDQETFVIVYQKVYASGLFGDSNRIEIHDVSRGERLERKYISNPTFDNVFFTKDSQQIFSQNEDEVNIYDLR</sequence>
<evidence type="ECO:0000256" key="1">
    <source>
        <dbReference type="SAM" id="Phobius"/>
    </source>
</evidence>
<dbReference type="OrthoDB" id="2366255at2"/>
<dbReference type="EMBL" id="RKRF01000008">
    <property type="protein sequence ID" value="RPF54162.1"/>
    <property type="molecule type" value="Genomic_DNA"/>
</dbReference>
<keyword evidence="1" id="KW-1133">Transmembrane helix</keyword>
<keyword evidence="1" id="KW-0472">Membrane</keyword>
<evidence type="ECO:0000313" key="2">
    <source>
        <dbReference type="EMBL" id="RPF54162.1"/>
    </source>
</evidence>
<name>A0A3N5C3X9_9BACI</name>
<dbReference type="Gene3D" id="2.130.10.120">
    <property type="entry name" value="Prolyl oligopeptidase, N-terminal domain"/>
    <property type="match status" value="1"/>
</dbReference>
<keyword evidence="3" id="KW-1185">Reference proteome</keyword>